<evidence type="ECO:0000313" key="1">
    <source>
        <dbReference type="EMBL" id="MBY8918821.1"/>
    </source>
</evidence>
<organism evidence="1 2">
    <name type="scientific">Nitratireductor rhodophyticola</name>
    <dbReference type="NCBI Taxonomy" id="2854036"/>
    <lineage>
        <taxon>Bacteria</taxon>
        <taxon>Pseudomonadati</taxon>
        <taxon>Pseudomonadota</taxon>
        <taxon>Alphaproteobacteria</taxon>
        <taxon>Hyphomicrobiales</taxon>
        <taxon>Phyllobacteriaceae</taxon>
        <taxon>Nitratireductor</taxon>
    </lineage>
</organism>
<reference evidence="1 2" key="1">
    <citation type="submission" date="2021-06" db="EMBL/GenBank/DDBJ databases">
        <title>Nitratireductor porphyridii sp. nov., isolated from a small marine red alga, Porphyridium purpureum in South Korea.</title>
        <authorList>
            <person name="Kim K.H."/>
            <person name="Kristyanto S."/>
            <person name="Jeon C.O."/>
        </authorList>
    </citation>
    <scope>NUCLEOTIDE SEQUENCE [LARGE SCALE GENOMIC DNA]</scope>
    <source>
        <strain evidence="1 2">R6</strain>
    </source>
</reference>
<keyword evidence="2" id="KW-1185">Reference proteome</keyword>
<evidence type="ECO:0000313" key="2">
    <source>
        <dbReference type="Proteomes" id="UP000777661"/>
    </source>
</evidence>
<proteinExistence type="predicted"/>
<protein>
    <submittedName>
        <fullName evidence="1">Phage head morphogenesis protein</fullName>
    </submittedName>
</protein>
<sequence length="352" mass="39906">MVTTSIRRSIEALIARHEPLLREAFLTAIDDIRNSITLRIVVERLERGDALGAIEAMQIEREAFSRFEQALFDVYADGGQAEVGNLPKVRDPDGNRVVFRFGLRNPEAEAWLRDHSSTLVTRIVDDQREAIRQHLTAGLAEGKNPRQTALGVVGRVDRSSNRRTGGVIGLTVPQEEFVRRARQELLSGDVRAMRHYLTRGRRDRRFDRAVMKAIREEQPLDAETVNRITGRYADRLLALRGEMLAQNETQEAISQARTEAIRQQIAAGKIDADAVTKVWHHTTQENPRLHHRAMNGKSVAYGEDFVLPNGVRMAHPHASDAPISEKAFCKCHFSFRIDYFASVERRFRARAA</sequence>
<comment type="caution">
    <text evidence="1">The sequence shown here is derived from an EMBL/GenBank/DDBJ whole genome shotgun (WGS) entry which is preliminary data.</text>
</comment>
<accession>A0ABS7RD24</accession>
<dbReference type="RefSeq" id="WP_223004308.1">
    <property type="nucleotide sequence ID" value="NZ_JAHSQO010000007.1"/>
</dbReference>
<dbReference type="EMBL" id="JAHSQO010000007">
    <property type="protein sequence ID" value="MBY8918821.1"/>
    <property type="molecule type" value="Genomic_DNA"/>
</dbReference>
<gene>
    <name evidence="1" type="ORF">KVG22_19625</name>
</gene>
<name>A0ABS7RD24_9HYPH</name>
<dbReference type="Proteomes" id="UP000777661">
    <property type="component" value="Unassembled WGS sequence"/>
</dbReference>